<proteinExistence type="predicted"/>
<keyword evidence="2" id="KW-1185">Reference proteome</keyword>
<reference evidence="1 2" key="1">
    <citation type="submission" date="2013-05" db="EMBL/GenBank/DDBJ databases">
        <title>Genome assembly of Chondromyces apiculatus DSM 436.</title>
        <authorList>
            <person name="Sharma G."/>
            <person name="Khatri I."/>
            <person name="Kaur C."/>
            <person name="Mayilraj S."/>
            <person name="Subramanian S."/>
        </authorList>
    </citation>
    <scope>NUCLEOTIDE SEQUENCE [LARGE SCALE GENOMIC DNA]</scope>
    <source>
        <strain evidence="1 2">DSM 436</strain>
    </source>
</reference>
<dbReference type="AlphaFoldDB" id="A0A017TF15"/>
<accession>A0A017TF15</accession>
<dbReference type="EMBL" id="ASRX01000006">
    <property type="protein sequence ID" value="EYF07888.1"/>
    <property type="molecule type" value="Genomic_DNA"/>
</dbReference>
<sequence>MRRLAPLLLVLGLFIIVGPLLRQTPREHEVELRLATPDTIVGVELTWFEGDESGSQEPLAGGSWRFTQGQAPRSLSTPVRLPDGSYSLEIIVDRTSGRDSARRSIVLGDAERITVPTR</sequence>
<organism evidence="1 2">
    <name type="scientific">Chondromyces apiculatus DSM 436</name>
    <dbReference type="NCBI Taxonomy" id="1192034"/>
    <lineage>
        <taxon>Bacteria</taxon>
        <taxon>Pseudomonadati</taxon>
        <taxon>Myxococcota</taxon>
        <taxon>Polyangia</taxon>
        <taxon>Polyangiales</taxon>
        <taxon>Polyangiaceae</taxon>
        <taxon>Chondromyces</taxon>
    </lineage>
</organism>
<comment type="caution">
    <text evidence="1">The sequence shown here is derived from an EMBL/GenBank/DDBJ whole genome shotgun (WGS) entry which is preliminary data.</text>
</comment>
<evidence type="ECO:0000313" key="1">
    <source>
        <dbReference type="EMBL" id="EYF07888.1"/>
    </source>
</evidence>
<name>A0A017TF15_9BACT</name>
<dbReference type="Proteomes" id="UP000019678">
    <property type="component" value="Unassembled WGS sequence"/>
</dbReference>
<evidence type="ECO:0000313" key="2">
    <source>
        <dbReference type="Proteomes" id="UP000019678"/>
    </source>
</evidence>
<protein>
    <submittedName>
        <fullName evidence="1">Uncharacterized protein</fullName>
    </submittedName>
</protein>
<gene>
    <name evidence="1" type="ORF">CAP_6910</name>
</gene>